<keyword evidence="2" id="KW-0808">Transferase</keyword>
<sequence>MTPFYFRILLCSGAFLLLVVVSISSYHRDTLYDTVDKVKDKVQGIKHERLAYATFLAGTVAEHDGLVVTAHNFTEDIYFTSVRLLGYHLMHKPSTRSRRKIPFVVLVTDNVPESTRAILRNDGATVIAADTVETGDWFQPDMWRWNDVMTKLRLWQLTQFDRVLFLDSDTALIKPLDGVFDDPGAAIKHTIRNPVDAIDDDIESPLPEEYLLATFPEARHDHSMPVVDGEWAIGPDYFNAGFFMMKPSEELYQHYVSLMNPANGTETKFESRYPEQNLLNYAHRRNGSMPWQNIATNWNVFRPTMRDVELGVYSLHAKWWGPKADLREWFAKEEALMEGYYNGRDEASWEEETGWADEMELELPITTRMKRWMKRS</sequence>
<feature type="chain" id="PRO_5025518818" evidence="1">
    <location>
        <begin position="26"/>
        <end position="376"/>
    </location>
</feature>
<dbReference type="OrthoDB" id="2014201at2759"/>
<dbReference type="GO" id="GO:0016757">
    <property type="term" value="F:glycosyltransferase activity"/>
    <property type="evidence" value="ECO:0007669"/>
    <property type="project" value="InterPro"/>
</dbReference>
<keyword evidence="1" id="KW-0732">Signal</keyword>
<reference evidence="2" key="1">
    <citation type="journal article" date="2020" name="Stud. Mycol.">
        <title>101 Dothideomycetes genomes: a test case for predicting lifestyles and emergence of pathogens.</title>
        <authorList>
            <person name="Haridas S."/>
            <person name="Albert R."/>
            <person name="Binder M."/>
            <person name="Bloem J."/>
            <person name="Labutti K."/>
            <person name="Salamov A."/>
            <person name="Andreopoulos B."/>
            <person name="Baker S."/>
            <person name="Barry K."/>
            <person name="Bills G."/>
            <person name="Bluhm B."/>
            <person name="Cannon C."/>
            <person name="Castanera R."/>
            <person name="Culley D."/>
            <person name="Daum C."/>
            <person name="Ezra D."/>
            <person name="Gonzalez J."/>
            <person name="Henrissat B."/>
            <person name="Kuo A."/>
            <person name="Liang C."/>
            <person name="Lipzen A."/>
            <person name="Lutzoni F."/>
            <person name="Magnuson J."/>
            <person name="Mondo S."/>
            <person name="Nolan M."/>
            <person name="Ohm R."/>
            <person name="Pangilinan J."/>
            <person name="Park H.-J."/>
            <person name="Ramirez L."/>
            <person name="Alfaro M."/>
            <person name="Sun H."/>
            <person name="Tritt A."/>
            <person name="Yoshinaga Y."/>
            <person name="Zwiers L.-H."/>
            <person name="Turgeon B."/>
            <person name="Goodwin S."/>
            <person name="Spatafora J."/>
            <person name="Crous P."/>
            <person name="Grigoriev I."/>
        </authorList>
    </citation>
    <scope>NUCLEOTIDE SEQUENCE</scope>
    <source>
        <strain evidence="2">CBS 122681</strain>
    </source>
</reference>
<dbReference type="InterPro" id="IPR050587">
    <property type="entry name" value="GNT1/Glycosyltrans_8"/>
</dbReference>
<dbReference type="Proteomes" id="UP000799324">
    <property type="component" value="Unassembled WGS sequence"/>
</dbReference>
<proteinExistence type="predicted"/>
<dbReference type="SUPFAM" id="SSF53448">
    <property type="entry name" value="Nucleotide-diphospho-sugar transferases"/>
    <property type="match status" value="1"/>
</dbReference>
<dbReference type="AlphaFoldDB" id="A0A6A6SS65"/>
<evidence type="ECO:0000313" key="3">
    <source>
        <dbReference type="Proteomes" id="UP000799324"/>
    </source>
</evidence>
<dbReference type="InterPro" id="IPR029044">
    <property type="entry name" value="Nucleotide-diphossugar_trans"/>
</dbReference>
<accession>A0A6A6SS65</accession>
<keyword evidence="3" id="KW-1185">Reference proteome</keyword>
<evidence type="ECO:0000256" key="1">
    <source>
        <dbReference type="SAM" id="SignalP"/>
    </source>
</evidence>
<dbReference type="Pfam" id="PF01501">
    <property type="entry name" value="Glyco_transf_8"/>
    <property type="match status" value="1"/>
</dbReference>
<dbReference type="EMBL" id="MU004453">
    <property type="protein sequence ID" value="KAF2650490.1"/>
    <property type="molecule type" value="Genomic_DNA"/>
</dbReference>
<dbReference type="PANTHER" id="PTHR11183">
    <property type="entry name" value="GLYCOGENIN SUBFAMILY MEMBER"/>
    <property type="match status" value="1"/>
</dbReference>
<organism evidence="2 3">
    <name type="scientific">Lophiostoma macrostomum CBS 122681</name>
    <dbReference type="NCBI Taxonomy" id="1314788"/>
    <lineage>
        <taxon>Eukaryota</taxon>
        <taxon>Fungi</taxon>
        <taxon>Dikarya</taxon>
        <taxon>Ascomycota</taxon>
        <taxon>Pezizomycotina</taxon>
        <taxon>Dothideomycetes</taxon>
        <taxon>Pleosporomycetidae</taxon>
        <taxon>Pleosporales</taxon>
        <taxon>Lophiostomataceae</taxon>
        <taxon>Lophiostoma</taxon>
    </lineage>
</organism>
<dbReference type="InterPro" id="IPR002495">
    <property type="entry name" value="Glyco_trans_8"/>
</dbReference>
<evidence type="ECO:0000313" key="2">
    <source>
        <dbReference type="EMBL" id="KAF2650490.1"/>
    </source>
</evidence>
<feature type="signal peptide" evidence="1">
    <location>
        <begin position="1"/>
        <end position="25"/>
    </location>
</feature>
<protein>
    <submittedName>
        <fullName evidence="2">Glycosyltransferase family 8 protein</fullName>
    </submittedName>
</protein>
<gene>
    <name evidence="2" type="ORF">K491DRAFT_782579</name>
</gene>
<name>A0A6A6SS65_9PLEO</name>
<dbReference type="Gene3D" id="3.90.550.10">
    <property type="entry name" value="Spore Coat Polysaccharide Biosynthesis Protein SpsA, Chain A"/>
    <property type="match status" value="1"/>
</dbReference>